<comment type="caution">
    <text evidence="2">The sequence shown here is derived from an EMBL/GenBank/DDBJ whole genome shotgun (WGS) entry which is preliminary data.</text>
</comment>
<reference evidence="2 3" key="1">
    <citation type="journal article" date="2019" name="Commun. Biol.">
        <title>The bagworm genome reveals a unique fibroin gene that provides high tensile strength.</title>
        <authorList>
            <person name="Kono N."/>
            <person name="Nakamura H."/>
            <person name="Ohtoshi R."/>
            <person name="Tomita M."/>
            <person name="Numata K."/>
            <person name="Arakawa K."/>
        </authorList>
    </citation>
    <scope>NUCLEOTIDE SEQUENCE [LARGE SCALE GENOMIC DNA]</scope>
</reference>
<gene>
    <name evidence="2" type="ORF">EVAR_51325_1</name>
</gene>
<dbReference type="Proteomes" id="UP000299102">
    <property type="component" value="Unassembled WGS sequence"/>
</dbReference>
<accession>A0A4C1XZU4</accession>
<organism evidence="2 3">
    <name type="scientific">Eumeta variegata</name>
    <name type="common">Bagworm moth</name>
    <name type="synonym">Eumeta japonica</name>
    <dbReference type="NCBI Taxonomy" id="151549"/>
    <lineage>
        <taxon>Eukaryota</taxon>
        <taxon>Metazoa</taxon>
        <taxon>Ecdysozoa</taxon>
        <taxon>Arthropoda</taxon>
        <taxon>Hexapoda</taxon>
        <taxon>Insecta</taxon>
        <taxon>Pterygota</taxon>
        <taxon>Neoptera</taxon>
        <taxon>Endopterygota</taxon>
        <taxon>Lepidoptera</taxon>
        <taxon>Glossata</taxon>
        <taxon>Ditrysia</taxon>
        <taxon>Tineoidea</taxon>
        <taxon>Psychidae</taxon>
        <taxon>Oiketicinae</taxon>
        <taxon>Eumeta</taxon>
    </lineage>
</organism>
<keyword evidence="3" id="KW-1185">Reference proteome</keyword>
<dbReference type="AlphaFoldDB" id="A0A4C1XZU4"/>
<evidence type="ECO:0000313" key="3">
    <source>
        <dbReference type="Proteomes" id="UP000299102"/>
    </source>
</evidence>
<name>A0A4C1XZU4_EUMVA</name>
<feature type="region of interest" description="Disordered" evidence="1">
    <location>
        <begin position="1"/>
        <end position="41"/>
    </location>
</feature>
<dbReference type="EMBL" id="BGZK01001001">
    <property type="protein sequence ID" value="GBP68092.1"/>
    <property type="molecule type" value="Genomic_DNA"/>
</dbReference>
<sequence>MQPELQQLRNGGIRCKPVGGSAATPPPDFAIHSTSRPSERTRRGRLLIKLCRYEAVYLEINRCAHRVLCPQSGVNTSSLGKIGQPCAFRAVVIRDGRLFALDRYETRRTIFLQRKNVAANDLLRAIFIF</sequence>
<evidence type="ECO:0000313" key="2">
    <source>
        <dbReference type="EMBL" id="GBP68092.1"/>
    </source>
</evidence>
<evidence type="ECO:0000256" key="1">
    <source>
        <dbReference type="SAM" id="MobiDB-lite"/>
    </source>
</evidence>
<proteinExistence type="predicted"/>
<protein>
    <submittedName>
        <fullName evidence="2">Uncharacterized protein</fullName>
    </submittedName>
</protein>